<keyword evidence="4" id="KW-0378">Hydrolase</keyword>
<dbReference type="GO" id="GO:0031507">
    <property type="term" value="P:heterochromatin formation"/>
    <property type="evidence" value="ECO:0007669"/>
    <property type="project" value="TreeGrafter"/>
</dbReference>
<evidence type="ECO:0000259" key="11">
    <source>
        <dbReference type="Pfam" id="PF00850"/>
    </source>
</evidence>
<dbReference type="Pfam" id="PF00850">
    <property type="entry name" value="Hist_deacetyl"/>
    <property type="match status" value="1"/>
</dbReference>
<keyword evidence="5" id="KW-0156">Chromatin regulator</keyword>
<feature type="compositionally biased region" description="Low complexity" evidence="10">
    <location>
        <begin position="664"/>
        <end position="686"/>
    </location>
</feature>
<evidence type="ECO:0000256" key="1">
    <source>
        <dbReference type="ARBA" id="ARBA00004123"/>
    </source>
</evidence>
<dbReference type="InParanoid" id="A0A066VD24"/>
<keyword evidence="3" id="KW-0678">Repressor</keyword>
<comment type="subcellular location">
    <subcellularLocation>
        <location evidence="1">Nucleus</location>
    </subcellularLocation>
</comment>
<organism evidence="12 13">
    <name type="scientific">Tilletiaria anomala (strain ATCC 24038 / CBS 436.72 / UBC 951)</name>
    <dbReference type="NCBI Taxonomy" id="1037660"/>
    <lineage>
        <taxon>Eukaryota</taxon>
        <taxon>Fungi</taxon>
        <taxon>Dikarya</taxon>
        <taxon>Basidiomycota</taxon>
        <taxon>Ustilaginomycotina</taxon>
        <taxon>Exobasidiomycetes</taxon>
        <taxon>Georgefischeriales</taxon>
        <taxon>Tilletiariaceae</taxon>
        <taxon>Tilletiaria</taxon>
    </lineage>
</organism>
<dbReference type="InterPro" id="IPR023696">
    <property type="entry name" value="Ureohydrolase_dom_sf"/>
</dbReference>
<dbReference type="InterPro" id="IPR023801">
    <property type="entry name" value="His_deacetylse_dom"/>
</dbReference>
<dbReference type="InterPro" id="IPR003084">
    <property type="entry name" value="HDAC_I/II"/>
</dbReference>
<reference evidence="12 13" key="1">
    <citation type="submission" date="2014-05" db="EMBL/GenBank/DDBJ databases">
        <title>Draft genome sequence of a rare smut relative, Tilletiaria anomala UBC 951.</title>
        <authorList>
            <consortium name="DOE Joint Genome Institute"/>
            <person name="Toome M."/>
            <person name="Kuo A."/>
            <person name="Henrissat B."/>
            <person name="Lipzen A."/>
            <person name="Tritt A."/>
            <person name="Yoshinaga Y."/>
            <person name="Zane M."/>
            <person name="Barry K."/>
            <person name="Grigoriev I.V."/>
            <person name="Spatafora J.W."/>
            <person name="Aimea M.C."/>
        </authorList>
    </citation>
    <scope>NUCLEOTIDE SEQUENCE [LARGE SCALE GENOMIC DNA]</scope>
    <source>
        <strain evidence="12 13">UBC 951</strain>
    </source>
</reference>
<evidence type="ECO:0000256" key="3">
    <source>
        <dbReference type="ARBA" id="ARBA00022491"/>
    </source>
</evidence>
<dbReference type="InterPro" id="IPR000286">
    <property type="entry name" value="HDACs"/>
</dbReference>
<feature type="region of interest" description="Disordered" evidence="10">
    <location>
        <begin position="664"/>
        <end position="705"/>
    </location>
</feature>
<gene>
    <name evidence="12" type="ORF">K437DRAFT_240226</name>
</gene>
<feature type="region of interest" description="Disordered" evidence="10">
    <location>
        <begin position="720"/>
        <end position="761"/>
    </location>
</feature>
<dbReference type="GeneID" id="25263031"/>
<feature type="compositionally biased region" description="Acidic residues" evidence="10">
    <location>
        <begin position="432"/>
        <end position="465"/>
    </location>
</feature>
<dbReference type="Proteomes" id="UP000027361">
    <property type="component" value="Unassembled WGS sequence"/>
</dbReference>
<evidence type="ECO:0000256" key="2">
    <source>
        <dbReference type="ARBA" id="ARBA00012111"/>
    </source>
</evidence>
<evidence type="ECO:0000313" key="13">
    <source>
        <dbReference type="Proteomes" id="UP000027361"/>
    </source>
</evidence>
<dbReference type="HOGENOM" id="CLU_366455_0_0_1"/>
<dbReference type="EMBL" id="JMSN01000122">
    <property type="protein sequence ID" value="KDN38203.1"/>
    <property type="molecule type" value="Genomic_DNA"/>
</dbReference>
<keyword evidence="13" id="KW-1185">Reference proteome</keyword>
<dbReference type="PANTHER" id="PTHR10625:SF2">
    <property type="entry name" value="HISTONE DEACETYLASE"/>
    <property type="match status" value="1"/>
</dbReference>
<evidence type="ECO:0000256" key="9">
    <source>
        <dbReference type="ARBA" id="ARBA00061569"/>
    </source>
</evidence>
<dbReference type="SUPFAM" id="SSF52768">
    <property type="entry name" value="Arginase/deacetylase"/>
    <property type="match status" value="1"/>
</dbReference>
<feature type="compositionally biased region" description="Basic and acidic residues" evidence="10">
    <location>
        <begin position="734"/>
        <end position="745"/>
    </location>
</feature>
<dbReference type="STRING" id="1037660.A0A066VD24"/>
<feature type="domain" description="Histone deacetylase" evidence="11">
    <location>
        <begin position="33"/>
        <end position="322"/>
    </location>
</feature>
<feature type="compositionally biased region" description="Basic residues" evidence="10">
    <location>
        <begin position="687"/>
        <end position="697"/>
    </location>
</feature>
<evidence type="ECO:0000313" key="12">
    <source>
        <dbReference type="EMBL" id="KDN38203.1"/>
    </source>
</evidence>
<evidence type="ECO:0000256" key="8">
    <source>
        <dbReference type="ARBA" id="ARBA00023242"/>
    </source>
</evidence>
<keyword evidence="8" id="KW-0539">Nucleus</keyword>
<dbReference type="PRINTS" id="PR01270">
    <property type="entry name" value="HDASUPER"/>
</dbReference>
<sequence length="761" mass="82419">MDPGPAYVDRGIKQRVSYFYDPDVGNYSYGYGHCMKPHRMRMAHNLISNYGLQRHMQVLRAPRATPEQMTKFHTDEYIHFLQQVTPETVDALTGGNQRFLTGEDCPGFEGLFEFCSISAGGSIAAAQTLNSGAADIAINWAGGLHHAKKREASGFCYVNDIVLAILELLRSHLRVLYIDIDIHHGDGVEEAFYSTDRVLTASFHKYGDFFPGTGDVRDAGIRKGKGYSVNVPLRDGITDESFGLIFREVIGYIMQWYQPGAVVLQCGADSLAGDKLGCFNLSIDGHADCVRFMRTFGVPLVVVGGGGYTVRNVARTWTYETGILLGQELDENLPFNDYMHYFGPEYKLDVPRTSMEDLNSREYLEGLRTKIIENLRSLPFAPSAQMVDVPRVPLTLNSSAAAELSGNEDSDLDRRISRRLRDAHIQRYGDELSGDEDEDEDPAREEGEEAAEEEHEEEADSDEAMADARPRVRATGSGMSRIGSQQTPMALANGHGGRAGAGFKLKHNGSAAAFGHDLASSYLVNRFSYGTCSDNEDDPAEQQRRLLDALGGHRSRGARTKRVKRTFFAARATAGMPLGGAAATGGGRGARAAAAAAAAVEDGVAAVKGFTTAAVQANAYYAAVAGSALNPRAVSFHATTPDARLVEGWMRRAGAGKENQVAALAHGHGQSHASSSNGKSNGAGKSPARRGGRRTHRASPAIWNGELFESEEEDVAAAAVGTGRLGNRSNEGYIKSDKTWQRMEMDMDSPANGDAGGRQRR</sequence>
<dbReference type="PANTHER" id="PTHR10625">
    <property type="entry name" value="HISTONE DEACETYLASE HDAC1-RELATED"/>
    <property type="match status" value="1"/>
</dbReference>
<evidence type="ECO:0000256" key="10">
    <source>
        <dbReference type="SAM" id="MobiDB-lite"/>
    </source>
</evidence>
<comment type="caution">
    <text evidence="12">The sequence shown here is derived from an EMBL/GenBank/DDBJ whole genome shotgun (WGS) entry which is preliminary data.</text>
</comment>
<dbReference type="EC" id="3.5.1.98" evidence="2"/>
<dbReference type="GO" id="GO:0070210">
    <property type="term" value="C:Rpd3L-Expanded complex"/>
    <property type="evidence" value="ECO:0007669"/>
    <property type="project" value="TreeGrafter"/>
</dbReference>
<dbReference type="GO" id="GO:0141221">
    <property type="term" value="F:histone deacetylase activity, hydrolytic mechanism"/>
    <property type="evidence" value="ECO:0007669"/>
    <property type="project" value="UniProtKB-EC"/>
</dbReference>
<keyword evidence="6" id="KW-0805">Transcription regulation</keyword>
<evidence type="ECO:0000256" key="6">
    <source>
        <dbReference type="ARBA" id="ARBA00023015"/>
    </source>
</evidence>
<feature type="region of interest" description="Disordered" evidence="10">
    <location>
        <begin position="426"/>
        <end position="495"/>
    </location>
</feature>
<accession>A0A066VD24</accession>
<dbReference type="InterPro" id="IPR037138">
    <property type="entry name" value="His_deacetylse_dom_sf"/>
</dbReference>
<dbReference type="OrthoDB" id="1918432at2759"/>
<dbReference type="GO" id="GO:0032221">
    <property type="term" value="C:Rpd3S complex"/>
    <property type="evidence" value="ECO:0007669"/>
    <property type="project" value="UniProtKB-ARBA"/>
</dbReference>
<comment type="similarity">
    <text evidence="9">Belongs to the histone deacetylase family. HD Type 1 subfamily.</text>
</comment>
<dbReference type="FunFam" id="3.40.800.20:FF:000001">
    <property type="entry name" value="Histone deacetylase"/>
    <property type="match status" value="1"/>
</dbReference>
<dbReference type="RefSeq" id="XP_013240639.1">
    <property type="nucleotide sequence ID" value="XM_013385185.1"/>
</dbReference>
<dbReference type="Gene3D" id="3.40.800.20">
    <property type="entry name" value="Histone deacetylase domain"/>
    <property type="match status" value="1"/>
</dbReference>
<protein>
    <recommendedName>
        <fullName evidence="2">histone deacetylase</fullName>
        <ecNumber evidence="2">3.5.1.98</ecNumber>
    </recommendedName>
</protein>
<keyword evidence="7" id="KW-0804">Transcription</keyword>
<evidence type="ECO:0000256" key="5">
    <source>
        <dbReference type="ARBA" id="ARBA00022853"/>
    </source>
</evidence>
<proteinExistence type="inferred from homology"/>
<name>A0A066VD24_TILAU</name>
<dbReference type="PRINTS" id="PR01271">
    <property type="entry name" value="HISDACETLASE"/>
</dbReference>
<dbReference type="AlphaFoldDB" id="A0A066VD24"/>
<evidence type="ECO:0000256" key="7">
    <source>
        <dbReference type="ARBA" id="ARBA00023163"/>
    </source>
</evidence>
<evidence type="ECO:0000256" key="4">
    <source>
        <dbReference type="ARBA" id="ARBA00022801"/>
    </source>
</evidence>